<comment type="caution">
    <text evidence="1">The sequence shown here is derived from an EMBL/GenBank/DDBJ whole genome shotgun (WGS) entry which is preliminary data.</text>
</comment>
<reference evidence="2" key="1">
    <citation type="submission" date="2017-04" db="EMBL/GenBank/DDBJ databases">
        <title>Function of individual gut microbiota members based on whole genome sequencing of pure cultures obtained from chicken caecum.</title>
        <authorList>
            <person name="Medvecky M."/>
            <person name="Cejkova D."/>
            <person name="Polansky O."/>
            <person name="Karasova D."/>
            <person name="Kubasova T."/>
            <person name="Cizek A."/>
            <person name="Rychlik I."/>
        </authorList>
    </citation>
    <scope>NUCLEOTIDE SEQUENCE [LARGE SCALE GENOMIC DNA]</scope>
    <source>
        <strain evidence="2">An273</strain>
    </source>
</reference>
<sequence>MLLLGGANMKLKFRDWLIRKAFGTRFVEAKMENENTPKEERIICLQIGSHLRNCPLMKNSGHCILDCGCDQLEGIKCNKGLPRTEAIERMAKALYDKYEVRCNSDDCPNEGPICEGCPIWEKYEKMAEAALDALLEVSINE</sequence>
<protein>
    <submittedName>
        <fullName evidence="1">Uncharacterized protein</fullName>
    </submittedName>
</protein>
<name>A0A1Y4DC08_9BACT</name>
<dbReference type="Proteomes" id="UP000196368">
    <property type="component" value="Unassembled WGS sequence"/>
</dbReference>
<accession>A0A1Y4DC08</accession>
<organism evidence="1 2">
    <name type="scientific">Candidatus Avelusimicrobium gallicola</name>
    <dbReference type="NCBI Taxonomy" id="2562704"/>
    <lineage>
        <taxon>Bacteria</taxon>
        <taxon>Pseudomonadati</taxon>
        <taxon>Elusimicrobiota</taxon>
        <taxon>Elusimicrobia</taxon>
        <taxon>Elusimicrobiales</taxon>
        <taxon>Elusimicrobiaceae</taxon>
        <taxon>Candidatus Avelusimicrobium</taxon>
    </lineage>
</organism>
<keyword evidence="2" id="KW-1185">Reference proteome</keyword>
<proteinExistence type="predicted"/>
<evidence type="ECO:0000313" key="1">
    <source>
        <dbReference type="EMBL" id="OUO56663.1"/>
    </source>
</evidence>
<gene>
    <name evidence="1" type="ORF">B5F75_05585</name>
</gene>
<evidence type="ECO:0000313" key="2">
    <source>
        <dbReference type="Proteomes" id="UP000196368"/>
    </source>
</evidence>
<dbReference type="AlphaFoldDB" id="A0A1Y4DC08"/>
<dbReference type="EMBL" id="NFJD01000003">
    <property type="protein sequence ID" value="OUO56663.1"/>
    <property type="molecule type" value="Genomic_DNA"/>
</dbReference>